<organism evidence="1 2">
    <name type="scientific">Chromobacterium violaceum</name>
    <dbReference type="NCBI Taxonomy" id="536"/>
    <lineage>
        <taxon>Bacteria</taxon>
        <taxon>Pseudomonadati</taxon>
        <taxon>Pseudomonadota</taxon>
        <taxon>Betaproteobacteria</taxon>
        <taxon>Neisseriales</taxon>
        <taxon>Chromobacteriaceae</taxon>
        <taxon>Chromobacterium</taxon>
    </lineage>
</organism>
<proteinExistence type="predicted"/>
<name>A0A202BD39_CHRVL</name>
<dbReference type="AlphaFoldDB" id="A0A202BD39"/>
<dbReference type="RefSeq" id="WP_087697535.1">
    <property type="nucleotide sequence ID" value="NZ_NHOO01000004.1"/>
</dbReference>
<sequence length="135" mass="14650">MAEKRNVYIGDRLAAIIGTLPENGHPSLSGRLNAIGDRYAEIIGRELPALLASLSEDERNMIKIVMWSTETLTSPAGALLGGIAANLADSQNFELQDYHRETVEALIQKAVAWTPAQELALIEWIEATKHGTSPA</sequence>
<accession>A0A202BD39</accession>
<reference evidence="1 2" key="1">
    <citation type="submission" date="2017-05" db="EMBL/GenBank/DDBJ databases">
        <title>Chromobacterium violaceum GHPS1 isolated from Hydrocarbon polluted soil in French Guiana display an awesome secondary metabolite arsenal and a battery of drug and heavy-metal-resistance and detoxification of xenobiotics proteins.</title>
        <authorList>
            <person name="Belbahri L."/>
        </authorList>
    </citation>
    <scope>NUCLEOTIDE SEQUENCE [LARGE SCALE GENOMIC DNA]</scope>
    <source>
        <strain evidence="1 2">GHPS1</strain>
    </source>
</reference>
<evidence type="ECO:0000313" key="1">
    <source>
        <dbReference type="EMBL" id="OVE49473.1"/>
    </source>
</evidence>
<protein>
    <submittedName>
        <fullName evidence="1">Uncharacterized protein</fullName>
    </submittedName>
</protein>
<evidence type="ECO:0000313" key="2">
    <source>
        <dbReference type="Proteomes" id="UP000196342"/>
    </source>
</evidence>
<gene>
    <name evidence="1" type="ORF">CBW21_06210</name>
</gene>
<keyword evidence="2" id="KW-1185">Reference proteome</keyword>
<dbReference type="EMBL" id="NHOO01000004">
    <property type="protein sequence ID" value="OVE49473.1"/>
    <property type="molecule type" value="Genomic_DNA"/>
</dbReference>
<dbReference type="Proteomes" id="UP000196342">
    <property type="component" value="Unassembled WGS sequence"/>
</dbReference>
<comment type="caution">
    <text evidence="1">The sequence shown here is derived from an EMBL/GenBank/DDBJ whole genome shotgun (WGS) entry which is preliminary data.</text>
</comment>